<feature type="signal peptide" evidence="1">
    <location>
        <begin position="1"/>
        <end position="20"/>
    </location>
</feature>
<name>A0A9W9DY38_9AGAR</name>
<feature type="chain" id="PRO_5040928093" evidence="1">
    <location>
        <begin position="21"/>
        <end position="155"/>
    </location>
</feature>
<comment type="caution">
    <text evidence="2">The sequence shown here is derived from an EMBL/GenBank/DDBJ whole genome shotgun (WGS) entry which is preliminary data.</text>
</comment>
<dbReference type="Proteomes" id="UP001150266">
    <property type="component" value="Unassembled WGS sequence"/>
</dbReference>
<accession>A0A9W9DY38</accession>
<protein>
    <submittedName>
        <fullName evidence="2">Uncharacterized protein</fullName>
    </submittedName>
</protein>
<reference evidence="2" key="1">
    <citation type="submission" date="2022-08" db="EMBL/GenBank/DDBJ databases">
        <title>A Global Phylogenomic Analysis of the Shiitake Genus Lentinula.</title>
        <authorList>
            <consortium name="DOE Joint Genome Institute"/>
            <person name="Sierra-Patev S."/>
            <person name="Min B."/>
            <person name="Naranjo-Ortiz M."/>
            <person name="Looney B."/>
            <person name="Konkel Z."/>
            <person name="Slot J.C."/>
            <person name="Sakamoto Y."/>
            <person name="Steenwyk J.L."/>
            <person name="Rokas A."/>
            <person name="Carro J."/>
            <person name="Camarero S."/>
            <person name="Ferreira P."/>
            <person name="Molpeceres G."/>
            <person name="Ruiz-Duenas F.J."/>
            <person name="Serrano A."/>
            <person name="Henrissat B."/>
            <person name="Drula E."/>
            <person name="Hughes K.W."/>
            <person name="Mata J.L."/>
            <person name="Ishikawa N.K."/>
            <person name="Vargas-Isla R."/>
            <person name="Ushijima S."/>
            <person name="Smith C.A."/>
            <person name="Ahrendt S."/>
            <person name="Andreopoulos W."/>
            <person name="He G."/>
            <person name="Labutti K."/>
            <person name="Lipzen A."/>
            <person name="Ng V."/>
            <person name="Riley R."/>
            <person name="Sandor L."/>
            <person name="Barry K."/>
            <person name="Martinez A.T."/>
            <person name="Xiao Y."/>
            <person name="Gibbons J.G."/>
            <person name="Terashima K."/>
            <person name="Grigoriev I.V."/>
            <person name="Hibbett D.S."/>
        </authorList>
    </citation>
    <scope>NUCLEOTIDE SEQUENCE</scope>
    <source>
        <strain evidence="2">JLM2183</strain>
    </source>
</reference>
<sequence>MLTFLHVTLASSLLSLAALAFPVDLTSLHSLSQNATPPNLFTRDGRDGAHQHADKHPFAIAGYIYTDELRAKEFNQHYELTTFPAREHSMLDTGSDFPLGGGAYLEPVPWSKQIKGVWECVVAIGKENLINSPRVQSHISGSSLALKLSVALTRY</sequence>
<organism evidence="2 3">
    <name type="scientific">Lentinula aciculospora</name>
    <dbReference type="NCBI Taxonomy" id="153920"/>
    <lineage>
        <taxon>Eukaryota</taxon>
        <taxon>Fungi</taxon>
        <taxon>Dikarya</taxon>
        <taxon>Basidiomycota</taxon>
        <taxon>Agaricomycotina</taxon>
        <taxon>Agaricomycetes</taxon>
        <taxon>Agaricomycetidae</taxon>
        <taxon>Agaricales</taxon>
        <taxon>Marasmiineae</taxon>
        <taxon>Omphalotaceae</taxon>
        <taxon>Lentinula</taxon>
    </lineage>
</organism>
<keyword evidence="3" id="KW-1185">Reference proteome</keyword>
<evidence type="ECO:0000313" key="3">
    <source>
        <dbReference type="Proteomes" id="UP001150266"/>
    </source>
</evidence>
<evidence type="ECO:0000256" key="1">
    <source>
        <dbReference type="SAM" id="SignalP"/>
    </source>
</evidence>
<dbReference type="OrthoDB" id="2982523at2759"/>
<dbReference type="AlphaFoldDB" id="A0A9W9DY38"/>
<evidence type="ECO:0000313" key="2">
    <source>
        <dbReference type="EMBL" id="KAJ4490512.1"/>
    </source>
</evidence>
<gene>
    <name evidence="2" type="ORF">J3R30DRAFT_93338</name>
</gene>
<proteinExistence type="predicted"/>
<keyword evidence="1" id="KW-0732">Signal</keyword>
<dbReference type="EMBL" id="JAOTPV010000001">
    <property type="protein sequence ID" value="KAJ4490512.1"/>
    <property type="molecule type" value="Genomic_DNA"/>
</dbReference>